<dbReference type="EMBL" id="SMMU01000004">
    <property type="protein sequence ID" value="TCL33492.1"/>
    <property type="molecule type" value="Genomic_DNA"/>
</dbReference>
<reference evidence="1 2" key="1">
    <citation type="submission" date="2019-03" db="EMBL/GenBank/DDBJ databases">
        <title>Genomic Encyclopedia of Type Strains, Phase IV (KMG-IV): sequencing the most valuable type-strain genomes for metagenomic binning, comparative biology and taxonomic classification.</title>
        <authorList>
            <person name="Goeker M."/>
        </authorList>
    </citation>
    <scope>NUCLEOTIDE SEQUENCE [LARGE SCALE GENOMIC DNA]</scope>
    <source>
        <strain evidence="1 2">DSM 2286</strain>
    </source>
</reference>
<proteinExistence type="predicted"/>
<protein>
    <recommendedName>
        <fullName evidence="3">Lipoprotein</fullName>
    </recommendedName>
</protein>
<gene>
    <name evidence="1" type="ORF">EV691_104166</name>
</gene>
<evidence type="ECO:0000313" key="1">
    <source>
        <dbReference type="EMBL" id="TCL33492.1"/>
    </source>
</evidence>
<dbReference type="RefSeq" id="WP_131300847.1">
    <property type="nucleotide sequence ID" value="NZ_JBHLST010000117.1"/>
</dbReference>
<dbReference type="Proteomes" id="UP000295169">
    <property type="component" value="Unassembled WGS sequence"/>
</dbReference>
<evidence type="ECO:0008006" key="3">
    <source>
        <dbReference type="Google" id="ProtNLM"/>
    </source>
</evidence>
<accession>A0A4R1PPW7</accession>
<dbReference type="AlphaFoldDB" id="A0A4R1PPW7"/>
<dbReference type="PROSITE" id="PS51257">
    <property type="entry name" value="PROKAR_LIPOPROTEIN"/>
    <property type="match status" value="1"/>
</dbReference>
<name>A0A4R1PPW7_9GAMM</name>
<sequence>MHRQTIIALTSAAVLAVIAGCGPDDSASRVVTVLSDKCSLDAINGKTDPLVRVKAGVVEFGGWAVDSTTNRVPATLQVFLKDSGSFSYSLEAPHRIDRPDVAAAFKQDGFLKSGFLFQADLSSLKPGAYALSLKMPDDGRLVTCSVKKNIVID</sequence>
<comment type="caution">
    <text evidence="1">The sequence shown here is derived from an EMBL/GenBank/DDBJ whole genome shotgun (WGS) entry which is preliminary data.</text>
</comment>
<organism evidence="1 2">
    <name type="scientific">Azotobacter chroococcum</name>
    <dbReference type="NCBI Taxonomy" id="353"/>
    <lineage>
        <taxon>Bacteria</taxon>
        <taxon>Pseudomonadati</taxon>
        <taxon>Pseudomonadota</taxon>
        <taxon>Gammaproteobacteria</taxon>
        <taxon>Pseudomonadales</taxon>
        <taxon>Pseudomonadaceae</taxon>
        <taxon>Azotobacter</taxon>
    </lineage>
</organism>
<evidence type="ECO:0000313" key="2">
    <source>
        <dbReference type="Proteomes" id="UP000295169"/>
    </source>
</evidence>